<evidence type="ECO:0000313" key="2">
    <source>
        <dbReference type="Proteomes" id="UP000019460"/>
    </source>
</evidence>
<keyword evidence="2" id="KW-1185">Reference proteome</keyword>
<reference evidence="1 2" key="1">
    <citation type="submission" date="2012-11" db="EMBL/GenBank/DDBJ databases">
        <title>Genome assembly of Thiorhodococcus sp. AK35.</title>
        <authorList>
            <person name="Nupur N."/>
            <person name="Khatri I."/>
            <person name="Subramanian S."/>
            <person name="Pinnaka A."/>
        </authorList>
    </citation>
    <scope>NUCLEOTIDE SEQUENCE [LARGE SCALE GENOMIC DNA]</scope>
    <source>
        <strain evidence="1 2">AK35</strain>
    </source>
</reference>
<dbReference type="AlphaFoldDB" id="W9VFK8"/>
<accession>W9VFK8</accession>
<gene>
    <name evidence="1" type="ORF">D779_2176</name>
</gene>
<protein>
    <submittedName>
        <fullName evidence="1">Uncharacterized protein</fullName>
    </submittedName>
</protein>
<name>W9VFK8_9GAMM</name>
<dbReference type="STRING" id="1249627.D779_2176"/>
<dbReference type="Proteomes" id="UP000019460">
    <property type="component" value="Unassembled WGS sequence"/>
</dbReference>
<evidence type="ECO:0000313" key="1">
    <source>
        <dbReference type="EMBL" id="EXJ14807.1"/>
    </source>
</evidence>
<proteinExistence type="predicted"/>
<comment type="caution">
    <text evidence="1">The sequence shown here is derived from an EMBL/GenBank/DDBJ whole genome shotgun (WGS) entry which is preliminary data.</text>
</comment>
<organism evidence="1 2">
    <name type="scientific">Imhoffiella purpurea</name>
    <dbReference type="NCBI Taxonomy" id="1249627"/>
    <lineage>
        <taxon>Bacteria</taxon>
        <taxon>Pseudomonadati</taxon>
        <taxon>Pseudomonadota</taxon>
        <taxon>Gammaproteobacteria</taxon>
        <taxon>Chromatiales</taxon>
        <taxon>Chromatiaceae</taxon>
        <taxon>Imhoffiella</taxon>
    </lineage>
</organism>
<sequence length="51" mass="5774">MEPIGGNFKQALAETARVQEEIGLAAARQLLSRRRIQDARSVDFLPLHRSR</sequence>
<dbReference type="EMBL" id="AONC01000036">
    <property type="protein sequence ID" value="EXJ14807.1"/>
    <property type="molecule type" value="Genomic_DNA"/>
</dbReference>